<evidence type="ECO:0000256" key="7">
    <source>
        <dbReference type="ARBA" id="ARBA00023136"/>
    </source>
</evidence>
<evidence type="ECO:0000256" key="1">
    <source>
        <dbReference type="ARBA" id="ARBA00004651"/>
    </source>
</evidence>
<dbReference type="PROSITE" id="PS50263">
    <property type="entry name" value="CN_HYDROLASE"/>
    <property type="match status" value="1"/>
</dbReference>
<dbReference type="GO" id="GO:0042158">
    <property type="term" value="P:lipoprotein biosynthetic process"/>
    <property type="evidence" value="ECO:0007669"/>
    <property type="project" value="UniProtKB-UniRule"/>
</dbReference>
<comment type="pathway">
    <text evidence="9">Protein modification; lipoprotein biosynthesis (N-acyl transfer).</text>
</comment>
<evidence type="ECO:0000259" key="10">
    <source>
        <dbReference type="PROSITE" id="PS50263"/>
    </source>
</evidence>
<feature type="transmembrane region" description="Helical" evidence="9">
    <location>
        <begin position="194"/>
        <end position="214"/>
    </location>
</feature>
<dbReference type="EMBL" id="BSDO01000001">
    <property type="protein sequence ID" value="GLI20797.1"/>
    <property type="molecule type" value="Genomic_DNA"/>
</dbReference>
<dbReference type="PANTHER" id="PTHR38686">
    <property type="entry name" value="APOLIPOPROTEIN N-ACYLTRANSFERASE"/>
    <property type="match status" value="1"/>
</dbReference>
<evidence type="ECO:0000256" key="5">
    <source>
        <dbReference type="ARBA" id="ARBA00022692"/>
    </source>
</evidence>
<organism evidence="11 12">
    <name type="scientific">Xanthobacter flavus</name>
    <dbReference type="NCBI Taxonomy" id="281"/>
    <lineage>
        <taxon>Bacteria</taxon>
        <taxon>Pseudomonadati</taxon>
        <taxon>Pseudomonadota</taxon>
        <taxon>Alphaproteobacteria</taxon>
        <taxon>Hyphomicrobiales</taxon>
        <taxon>Xanthobacteraceae</taxon>
        <taxon>Xanthobacter</taxon>
    </lineage>
</organism>
<gene>
    <name evidence="9 11" type="primary">lnt</name>
    <name evidence="11" type="ORF">XFLAVUS301_04710</name>
</gene>
<keyword evidence="6 9" id="KW-1133">Transmembrane helix</keyword>
<evidence type="ECO:0000256" key="2">
    <source>
        <dbReference type="ARBA" id="ARBA00010065"/>
    </source>
</evidence>
<dbReference type="InterPro" id="IPR036526">
    <property type="entry name" value="C-N_Hydrolase_sf"/>
</dbReference>
<evidence type="ECO:0000256" key="4">
    <source>
        <dbReference type="ARBA" id="ARBA00022679"/>
    </source>
</evidence>
<keyword evidence="8 9" id="KW-0012">Acyltransferase</keyword>
<dbReference type="InterPro" id="IPR003010">
    <property type="entry name" value="C-N_Hydrolase"/>
</dbReference>
<dbReference type="Pfam" id="PF00795">
    <property type="entry name" value="CN_hydrolase"/>
    <property type="match status" value="1"/>
</dbReference>
<feature type="domain" description="CN hydrolase" evidence="10">
    <location>
        <begin position="258"/>
        <end position="510"/>
    </location>
</feature>
<feature type="transmembrane region" description="Helical" evidence="9">
    <location>
        <begin position="221"/>
        <end position="240"/>
    </location>
</feature>
<evidence type="ECO:0000256" key="3">
    <source>
        <dbReference type="ARBA" id="ARBA00022475"/>
    </source>
</evidence>
<evidence type="ECO:0000256" key="6">
    <source>
        <dbReference type="ARBA" id="ARBA00022989"/>
    </source>
</evidence>
<comment type="catalytic activity">
    <reaction evidence="9">
        <text>N-terminal S-1,2-diacyl-sn-glyceryl-L-cysteinyl-[lipoprotein] + a glycerophospholipid = N-acyl-S-1,2-diacyl-sn-glyceryl-L-cysteinyl-[lipoprotein] + a 2-acyl-sn-glycero-3-phospholipid + H(+)</text>
        <dbReference type="Rhea" id="RHEA:48228"/>
        <dbReference type="Rhea" id="RHEA-COMP:14681"/>
        <dbReference type="Rhea" id="RHEA-COMP:14684"/>
        <dbReference type="ChEBI" id="CHEBI:15378"/>
        <dbReference type="ChEBI" id="CHEBI:136912"/>
        <dbReference type="ChEBI" id="CHEBI:140656"/>
        <dbReference type="ChEBI" id="CHEBI:140657"/>
        <dbReference type="ChEBI" id="CHEBI:140660"/>
        <dbReference type="EC" id="2.3.1.269"/>
    </reaction>
</comment>
<dbReference type="AlphaFoldDB" id="A0A9W6CKD5"/>
<dbReference type="SUPFAM" id="SSF56317">
    <property type="entry name" value="Carbon-nitrogen hydrolase"/>
    <property type="match status" value="1"/>
</dbReference>
<feature type="transmembrane region" description="Helical" evidence="9">
    <location>
        <begin position="116"/>
        <end position="144"/>
    </location>
</feature>
<dbReference type="Proteomes" id="UP001144397">
    <property type="component" value="Unassembled WGS sequence"/>
</dbReference>
<name>A0A9W6CKD5_XANFL</name>
<dbReference type="CDD" id="cd07571">
    <property type="entry name" value="ALP_N-acyl_transferase"/>
    <property type="match status" value="1"/>
</dbReference>
<sequence>MAFPSKVAPRRGAPVSGLSWRGRILMLRFLTGWRRRFVAWTAGAVGALAMPPFDLWPVLALSFPVLVLLLDGCRGDLKTRLIAAAGVGWWFGFGYFLASLWWIGAAFLVEADVFGWLLPFAVVAMPAGLALFTAFGTAVARLLWSKGGLRLFALTFGLTLAEWLRGHVLTGFPWNTYGYAVSDDLLLMQAASVIGVWGLTFFCVLLLSTPVLLLNPNRRSFAAVGAAAVVIAGTALWGGYRLSVTPLETVPGVALRVMQPNLSQDKKFAYDRREQILKDYLALSAKKSETYPGGLADVTVLIWPESSFPFIYEREPWAAEAIAAVLPPNVTLVTGAVRYDFPPPGQRSPFFNSIRVMDHRGRVLENTDKVHLVPFGEYLPFQPELEALGIEQLTRVRGGFSSGAAFRALQIPGLPLASPLVCYEIIFPGKVVPQGPRPVWLLNLTNDAWFGLTPGPYQHFAQARMRAVEEGLPLVRAANTGISAIVDPLGRIVASHGLGLEGLVDGPLPKPLQTVSVAAKLGVTVIFALLATALALASVPLCGCITRKG</sequence>
<feature type="transmembrane region" description="Helical" evidence="9">
    <location>
        <begin position="521"/>
        <end position="545"/>
    </location>
</feature>
<keyword evidence="3 9" id="KW-1003">Cell membrane</keyword>
<evidence type="ECO:0000256" key="8">
    <source>
        <dbReference type="ARBA" id="ARBA00023315"/>
    </source>
</evidence>
<feature type="transmembrane region" description="Helical" evidence="9">
    <location>
        <begin position="82"/>
        <end position="104"/>
    </location>
</feature>
<comment type="function">
    <text evidence="9">Catalyzes the phospholipid dependent N-acylation of the N-terminal cysteine of apolipoprotein, the last step in lipoprotein maturation.</text>
</comment>
<dbReference type="PANTHER" id="PTHR38686:SF1">
    <property type="entry name" value="APOLIPOPROTEIN N-ACYLTRANSFERASE"/>
    <property type="match status" value="1"/>
</dbReference>
<protein>
    <recommendedName>
        <fullName evidence="9">Apolipoprotein N-acyltransferase</fullName>
        <shortName evidence="9">ALP N-acyltransferase</shortName>
        <ecNumber evidence="9">2.3.1.269</ecNumber>
    </recommendedName>
</protein>
<comment type="similarity">
    <text evidence="2 9">Belongs to the CN hydrolase family. Apolipoprotein N-acyltransferase subfamily.</text>
</comment>
<accession>A0A9W6CKD5</accession>
<comment type="caution">
    <text evidence="11">The sequence shown here is derived from an EMBL/GenBank/DDBJ whole genome shotgun (WGS) entry which is preliminary data.</text>
</comment>
<feature type="transmembrane region" description="Helical" evidence="9">
    <location>
        <begin position="151"/>
        <end position="174"/>
    </location>
</feature>
<feature type="transmembrane region" description="Helical" evidence="9">
    <location>
        <begin position="37"/>
        <end position="70"/>
    </location>
</feature>
<dbReference type="GO" id="GO:0016410">
    <property type="term" value="F:N-acyltransferase activity"/>
    <property type="evidence" value="ECO:0007669"/>
    <property type="project" value="UniProtKB-UniRule"/>
</dbReference>
<evidence type="ECO:0000256" key="9">
    <source>
        <dbReference type="HAMAP-Rule" id="MF_01148"/>
    </source>
</evidence>
<keyword evidence="5 9" id="KW-0812">Transmembrane</keyword>
<evidence type="ECO:0000313" key="11">
    <source>
        <dbReference type="EMBL" id="GLI20797.1"/>
    </source>
</evidence>
<dbReference type="Pfam" id="PF20154">
    <property type="entry name" value="LNT_N"/>
    <property type="match status" value="1"/>
</dbReference>
<reference evidence="11" key="1">
    <citation type="submission" date="2022-12" db="EMBL/GenBank/DDBJ databases">
        <title>Reference genome sequencing for broad-spectrum identification of bacterial and archaeal isolates by mass spectrometry.</title>
        <authorList>
            <person name="Sekiguchi Y."/>
            <person name="Tourlousse D.M."/>
        </authorList>
    </citation>
    <scope>NUCLEOTIDE SEQUENCE</scope>
    <source>
        <strain evidence="11">301</strain>
    </source>
</reference>
<evidence type="ECO:0000313" key="12">
    <source>
        <dbReference type="Proteomes" id="UP001144397"/>
    </source>
</evidence>
<dbReference type="NCBIfam" id="TIGR00546">
    <property type="entry name" value="lnt"/>
    <property type="match status" value="1"/>
</dbReference>
<proteinExistence type="inferred from homology"/>
<dbReference type="InterPro" id="IPR004563">
    <property type="entry name" value="Apolipo_AcylTrfase"/>
</dbReference>
<keyword evidence="7 9" id="KW-0472">Membrane</keyword>
<dbReference type="GO" id="GO:0005886">
    <property type="term" value="C:plasma membrane"/>
    <property type="evidence" value="ECO:0007669"/>
    <property type="project" value="UniProtKB-SubCell"/>
</dbReference>
<dbReference type="InterPro" id="IPR045378">
    <property type="entry name" value="LNT_N"/>
</dbReference>
<dbReference type="EC" id="2.3.1.269" evidence="9"/>
<keyword evidence="4 9" id="KW-0808">Transferase</keyword>
<dbReference type="Gene3D" id="3.60.110.10">
    <property type="entry name" value="Carbon-nitrogen hydrolase"/>
    <property type="match status" value="1"/>
</dbReference>
<comment type="subcellular location">
    <subcellularLocation>
        <location evidence="1 9">Cell membrane</location>
        <topology evidence="1 9">Multi-pass membrane protein</topology>
    </subcellularLocation>
</comment>
<dbReference type="HAMAP" id="MF_01148">
    <property type="entry name" value="Lnt"/>
    <property type="match status" value="1"/>
</dbReference>